<organism evidence="1 2">
    <name type="scientific">Fontibacillus phaseoli</name>
    <dbReference type="NCBI Taxonomy" id="1416533"/>
    <lineage>
        <taxon>Bacteria</taxon>
        <taxon>Bacillati</taxon>
        <taxon>Bacillota</taxon>
        <taxon>Bacilli</taxon>
        <taxon>Bacillales</taxon>
        <taxon>Paenibacillaceae</taxon>
        <taxon>Fontibacillus</taxon>
    </lineage>
</organism>
<protein>
    <submittedName>
        <fullName evidence="1">Uncharacterized protein</fullName>
    </submittedName>
</protein>
<accession>A0A369BMW5</accession>
<keyword evidence="2" id="KW-1185">Reference proteome</keyword>
<proteinExistence type="predicted"/>
<evidence type="ECO:0000313" key="2">
    <source>
        <dbReference type="Proteomes" id="UP000253090"/>
    </source>
</evidence>
<reference evidence="1 2" key="1">
    <citation type="submission" date="2018-07" db="EMBL/GenBank/DDBJ databases">
        <title>Genomic Encyclopedia of Type Strains, Phase III (KMG-III): the genomes of soil and plant-associated and newly described type strains.</title>
        <authorList>
            <person name="Whitman W."/>
        </authorList>
    </citation>
    <scope>NUCLEOTIDE SEQUENCE [LARGE SCALE GENOMIC DNA]</scope>
    <source>
        <strain evidence="1 2">CECT 8333</strain>
    </source>
</reference>
<sequence length="67" mass="7738">MANRKNTELFSLLDDLHENFVQIEHFAVGRTKAGKRPAGRLKHIETHARNIEQIAVEIQQQVQAMMK</sequence>
<comment type="caution">
    <text evidence="1">The sequence shown here is derived from an EMBL/GenBank/DDBJ whole genome shotgun (WGS) entry which is preliminary data.</text>
</comment>
<dbReference type="EMBL" id="QPJW01000001">
    <property type="protein sequence ID" value="RCX22893.1"/>
    <property type="molecule type" value="Genomic_DNA"/>
</dbReference>
<dbReference type="AlphaFoldDB" id="A0A369BMW5"/>
<dbReference type="OrthoDB" id="2680391at2"/>
<dbReference type="RefSeq" id="WP_114494839.1">
    <property type="nucleotide sequence ID" value="NZ_QPJW01000001.1"/>
</dbReference>
<dbReference type="Proteomes" id="UP000253090">
    <property type="component" value="Unassembled WGS sequence"/>
</dbReference>
<evidence type="ECO:0000313" key="1">
    <source>
        <dbReference type="EMBL" id="RCX22893.1"/>
    </source>
</evidence>
<name>A0A369BMW5_9BACL</name>
<gene>
    <name evidence="1" type="ORF">DFP94_101482</name>
</gene>